<dbReference type="Gene3D" id="1.10.287.1080">
    <property type="entry name" value="MazG-like"/>
    <property type="match status" value="2"/>
</dbReference>
<dbReference type="Proteomes" id="UP000315369">
    <property type="component" value="Unassembled WGS sequence"/>
</dbReference>
<evidence type="ECO:0000313" key="4">
    <source>
        <dbReference type="Proteomes" id="UP000315369"/>
    </source>
</evidence>
<keyword evidence="3" id="KW-0378">Hydrolase</keyword>
<dbReference type="FunFam" id="1.10.287.1080:FF:000001">
    <property type="entry name" value="Nucleoside triphosphate pyrophosphohydrolase"/>
    <property type="match status" value="1"/>
</dbReference>
<protein>
    <submittedName>
        <fullName evidence="3">Nucleoside triphosphate pyrophosphohydrolase</fullName>
        <ecNumber evidence="3">3.6.1.9</ecNumber>
    </submittedName>
</protein>
<dbReference type="NCBIfam" id="NF007113">
    <property type="entry name" value="PRK09562.1"/>
    <property type="match status" value="1"/>
</dbReference>
<dbReference type="GO" id="GO:0047429">
    <property type="term" value="F:nucleoside triphosphate diphosphatase activity"/>
    <property type="evidence" value="ECO:0007669"/>
    <property type="project" value="UniProtKB-EC"/>
</dbReference>
<evidence type="ECO:0000313" key="3">
    <source>
        <dbReference type="EMBL" id="TQF10900.1"/>
    </source>
</evidence>
<proteinExistence type="predicted"/>
<dbReference type="GO" id="GO:0046081">
    <property type="term" value="P:dUTP catabolic process"/>
    <property type="evidence" value="ECO:0007669"/>
    <property type="project" value="TreeGrafter"/>
</dbReference>
<dbReference type="GO" id="GO:0046076">
    <property type="term" value="P:dTTP catabolic process"/>
    <property type="evidence" value="ECO:0007669"/>
    <property type="project" value="TreeGrafter"/>
</dbReference>
<dbReference type="SUPFAM" id="SSF101386">
    <property type="entry name" value="all-alpha NTP pyrophosphatases"/>
    <property type="match status" value="2"/>
</dbReference>
<feature type="domain" description="NTP pyrophosphohydrolase MazG-like" evidence="2">
    <location>
        <begin position="203"/>
        <end position="246"/>
    </location>
</feature>
<accession>A0A540WPI1</accession>
<feature type="compositionally biased region" description="Basic and acidic residues" evidence="1">
    <location>
        <begin position="8"/>
        <end position="18"/>
    </location>
</feature>
<dbReference type="GO" id="GO:0046052">
    <property type="term" value="P:UTP catabolic process"/>
    <property type="evidence" value="ECO:0007669"/>
    <property type="project" value="TreeGrafter"/>
</dbReference>
<dbReference type="SUPFAM" id="SSF54593">
    <property type="entry name" value="Glyoxalase/Bleomycin resistance protein/Dihydroxybiphenyl dioxygenase"/>
    <property type="match status" value="1"/>
</dbReference>
<sequence>MRPTARVLEGRTSRDCPRQEATVSEVSTPGTELERLVAIMKRLRAKDGCPWDREQDLGSLRPYLVEEAFEVLDEMDRVASGGPWSPLCEELGDLLFQIVFHAQLAAELGEFTMADVSKAISDKLTRRHPHVFGDLRGVDGSEQVLANWAKLKADERKSKTGNAGSVLDGVPTAAPALLRAERLTEKASRIGFDWPDLAGVRGKLAEELVELDEAIASGERDAIAHELGDVLFSLANLARFVKTPAEDALRMAILRFTSRFQHIESALNSEGVPFGGATLEHMERHWQAAKAKEKSLPPPMSLPRAPVSTLRLGVADLDAQRAFWDSLAPTLGWITSRPGPDEARYEDGSLRLIFQRASTSAVGTRFTLEAPSARAVERLRQEVEQALPGGVLILSAGNLTFQDPAGLVWEYTPFSG</sequence>
<feature type="domain" description="NTP pyrophosphohydrolase MazG-like" evidence="2">
    <location>
        <begin position="57"/>
        <end position="132"/>
    </location>
</feature>
<dbReference type="InterPro" id="IPR029068">
    <property type="entry name" value="Glyas_Bleomycin-R_OHBP_Dase"/>
</dbReference>
<dbReference type="InterPro" id="IPR011551">
    <property type="entry name" value="NTP_PyrPHydrolase_MazG"/>
</dbReference>
<dbReference type="EMBL" id="VIFM01000222">
    <property type="protein sequence ID" value="TQF10900.1"/>
    <property type="molecule type" value="Genomic_DNA"/>
</dbReference>
<dbReference type="CDD" id="cd11529">
    <property type="entry name" value="NTP-PPase_MazG_Cterm"/>
    <property type="match status" value="1"/>
</dbReference>
<dbReference type="CDD" id="cd11528">
    <property type="entry name" value="NTP-PPase_MazG_Nterm"/>
    <property type="match status" value="1"/>
</dbReference>
<dbReference type="Pfam" id="PF03819">
    <property type="entry name" value="MazG"/>
    <property type="match status" value="2"/>
</dbReference>
<dbReference type="GO" id="GO:0006950">
    <property type="term" value="P:response to stress"/>
    <property type="evidence" value="ECO:0007669"/>
    <property type="project" value="UniProtKB-ARBA"/>
</dbReference>
<dbReference type="GO" id="GO:0046061">
    <property type="term" value="P:dATP catabolic process"/>
    <property type="evidence" value="ECO:0007669"/>
    <property type="project" value="TreeGrafter"/>
</dbReference>
<name>A0A540WPI1_9BACT</name>
<dbReference type="GO" id="GO:0006203">
    <property type="term" value="P:dGTP catabolic process"/>
    <property type="evidence" value="ECO:0007669"/>
    <property type="project" value="TreeGrafter"/>
</dbReference>
<gene>
    <name evidence="3" type="primary">mazG</name>
    <name evidence="3" type="ORF">FJV41_37130</name>
</gene>
<reference evidence="3 4" key="1">
    <citation type="submission" date="2019-06" db="EMBL/GenBank/DDBJ databases">
        <authorList>
            <person name="Livingstone P."/>
            <person name="Whitworth D."/>
        </authorList>
    </citation>
    <scope>NUCLEOTIDE SEQUENCE [LARGE SCALE GENOMIC DNA]</scope>
    <source>
        <strain evidence="3 4">AM401</strain>
    </source>
</reference>
<dbReference type="OrthoDB" id="9808939at2"/>
<dbReference type="GO" id="GO:0046047">
    <property type="term" value="P:TTP catabolic process"/>
    <property type="evidence" value="ECO:0007669"/>
    <property type="project" value="TreeGrafter"/>
</dbReference>
<dbReference type="EC" id="3.6.1.9" evidence="3"/>
<dbReference type="InterPro" id="IPR048015">
    <property type="entry name" value="NTP-PPase_MazG-like_N"/>
</dbReference>
<dbReference type="PANTHER" id="PTHR30522:SF0">
    <property type="entry name" value="NUCLEOSIDE TRIPHOSPHATE PYROPHOSPHOHYDROLASE"/>
    <property type="match status" value="1"/>
</dbReference>
<dbReference type="PANTHER" id="PTHR30522">
    <property type="entry name" value="NUCLEOSIDE TRIPHOSPHATE PYROPHOSPHOHYDROLASE"/>
    <property type="match status" value="1"/>
</dbReference>
<dbReference type="AlphaFoldDB" id="A0A540WPI1"/>
<comment type="caution">
    <text evidence="3">The sequence shown here is derived from an EMBL/GenBank/DDBJ whole genome shotgun (WGS) entry which is preliminary data.</text>
</comment>
<dbReference type="InterPro" id="IPR048011">
    <property type="entry name" value="NTP-PPase_MazG-like_C"/>
</dbReference>
<dbReference type="NCBIfam" id="TIGR00444">
    <property type="entry name" value="mazG"/>
    <property type="match status" value="1"/>
</dbReference>
<dbReference type="InterPro" id="IPR004518">
    <property type="entry name" value="MazG-like_dom"/>
</dbReference>
<feature type="region of interest" description="Disordered" evidence="1">
    <location>
        <begin position="1"/>
        <end position="23"/>
    </location>
</feature>
<evidence type="ECO:0000256" key="1">
    <source>
        <dbReference type="SAM" id="MobiDB-lite"/>
    </source>
</evidence>
<evidence type="ECO:0000259" key="2">
    <source>
        <dbReference type="Pfam" id="PF03819"/>
    </source>
</evidence>
<organism evidence="3 4">
    <name type="scientific">Myxococcus llanfairpwllgwyngyllgogerychwyrndrobwllllantysiliogogogochensis</name>
    <dbReference type="NCBI Taxonomy" id="2590453"/>
    <lineage>
        <taxon>Bacteria</taxon>
        <taxon>Pseudomonadati</taxon>
        <taxon>Myxococcota</taxon>
        <taxon>Myxococcia</taxon>
        <taxon>Myxococcales</taxon>
        <taxon>Cystobacterineae</taxon>
        <taxon>Myxococcaceae</taxon>
        <taxon>Myxococcus</taxon>
    </lineage>
</organism>
<keyword evidence="4" id="KW-1185">Reference proteome</keyword>